<dbReference type="KEGG" id="rbc:BN938_1250"/>
<accession>A0A060RC61</accession>
<dbReference type="HOGENOM" id="CLU_3119978_0_0_10"/>
<evidence type="ECO:0000313" key="2">
    <source>
        <dbReference type="Proteomes" id="UP000027616"/>
    </source>
</evidence>
<dbReference type="Proteomes" id="UP000027616">
    <property type="component" value="Chromosome I"/>
</dbReference>
<reference evidence="1 2" key="1">
    <citation type="journal article" date="2015" name="Genome Announc.">
        <title>Complete Genome Sequence of the Novel Leech Symbiont Mucinivorans hirudinis M3T.</title>
        <authorList>
            <person name="Nelson M.C."/>
            <person name="Bomar L."/>
            <person name="Graf J."/>
        </authorList>
    </citation>
    <scope>NUCLEOTIDE SEQUENCE [LARGE SCALE GENOMIC DNA]</scope>
    <source>
        <strain evidence="2">M3</strain>
    </source>
</reference>
<keyword evidence="2" id="KW-1185">Reference proteome</keyword>
<dbReference type="EMBL" id="HG934468">
    <property type="protein sequence ID" value="CDN31343.1"/>
    <property type="molecule type" value="Genomic_DNA"/>
</dbReference>
<protein>
    <submittedName>
        <fullName evidence="1">Uncharacterized protein</fullName>
    </submittedName>
</protein>
<sequence>MNDDVINKNDDGFKLFMGTVERLIKSVDALRKRNRPLLGGHRYLVVFQIS</sequence>
<gene>
    <name evidence="1" type="ORF">BN938_1250</name>
</gene>
<dbReference type="AlphaFoldDB" id="A0A060RC61"/>
<name>A0A060RC61_9BACT</name>
<evidence type="ECO:0000313" key="1">
    <source>
        <dbReference type="EMBL" id="CDN31343.1"/>
    </source>
</evidence>
<organism evidence="1 2">
    <name type="scientific">Mucinivorans hirudinis</name>
    <dbReference type="NCBI Taxonomy" id="1433126"/>
    <lineage>
        <taxon>Bacteria</taxon>
        <taxon>Pseudomonadati</taxon>
        <taxon>Bacteroidota</taxon>
        <taxon>Bacteroidia</taxon>
        <taxon>Bacteroidales</taxon>
        <taxon>Rikenellaceae</taxon>
        <taxon>Mucinivorans</taxon>
    </lineage>
</organism>
<proteinExistence type="predicted"/>